<protein>
    <submittedName>
        <fullName evidence="1">Dihydrolipoamide dehydrogenase</fullName>
    </submittedName>
</protein>
<evidence type="ECO:0000313" key="1">
    <source>
        <dbReference type="EMBL" id="PQB04529.1"/>
    </source>
</evidence>
<organism evidence="1 2">
    <name type="scientific">Aureitalea marina</name>
    <dbReference type="NCBI Taxonomy" id="930804"/>
    <lineage>
        <taxon>Bacteria</taxon>
        <taxon>Pseudomonadati</taxon>
        <taxon>Bacteroidota</taxon>
        <taxon>Flavobacteriia</taxon>
        <taxon>Flavobacteriales</taxon>
        <taxon>Flavobacteriaceae</taxon>
        <taxon>Aureitalea</taxon>
    </lineage>
</organism>
<comment type="caution">
    <text evidence="1">The sequence shown here is derived from an EMBL/GenBank/DDBJ whole genome shotgun (WGS) entry which is preliminary data.</text>
</comment>
<dbReference type="Pfam" id="PF11138">
    <property type="entry name" value="DUF2911"/>
    <property type="match status" value="1"/>
</dbReference>
<dbReference type="EMBL" id="MQUB01000001">
    <property type="protein sequence ID" value="PQB04529.1"/>
    <property type="molecule type" value="Genomic_DNA"/>
</dbReference>
<dbReference type="InterPro" id="IPR021314">
    <property type="entry name" value="DUF2911"/>
</dbReference>
<dbReference type="RefSeq" id="WP_104812454.1">
    <property type="nucleotide sequence ID" value="NZ_MQUB01000001.1"/>
</dbReference>
<accession>A0A2S7KPH2</accession>
<dbReference type="OrthoDB" id="187854at2"/>
<gene>
    <name evidence="1" type="ORF">BST85_06150</name>
</gene>
<evidence type="ECO:0000313" key="2">
    <source>
        <dbReference type="Proteomes" id="UP000239800"/>
    </source>
</evidence>
<dbReference type="AlphaFoldDB" id="A0A2S7KPH2"/>
<keyword evidence="2" id="KW-1185">Reference proteome</keyword>
<sequence>MKKFVIFAALTALISTTYGQIQTPAPSPFQKIEQKVGLTDVTVEYSRPSMKGRAIFGDLVPYGQVWRTGANANTKITFSNDVMIADGVLKAGSYAIYSKPEAGSWEVMFYSDANNWGTPAEWDESKVAARVRVSTVPMNMDVETFTITFDDLKSDSANMGIIWESTYVAVPIKFMTDDAVMASIENVMNGPASADYYAAAVYYMESGKDIEKAKMWIDKAIEMRESPAFWYHRQQSLIYAKSGDKNGAIKAAQTSLRLAQEAGNNDYVSLNTKSLKEWGAL</sequence>
<dbReference type="Gene3D" id="1.25.40.10">
    <property type="entry name" value="Tetratricopeptide repeat domain"/>
    <property type="match status" value="1"/>
</dbReference>
<name>A0A2S7KPH2_9FLAO</name>
<proteinExistence type="predicted"/>
<dbReference type="InterPro" id="IPR011990">
    <property type="entry name" value="TPR-like_helical_dom_sf"/>
</dbReference>
<reference evidence="1 2" key="1">
    <citation type="submission" date="2016-11" db="EMBL/GenBank/DDBJ databases">
        <title>Trade-off between light-utilization and light-protection in marine flavobacteria.</title>
        <authorList>
            <person name="Kumagai Y."/>
        </authorList>
    </citation>
    <scope>NUCLEOTIDE SEQUENCE [LARGE SCALE GENOMIC DNA]</scope>
    <source>
        <strain evidence="1 2">NBRC 107741</strain>
    </source>
</reference>
<dbReference type="Proteomes" id="UP000239800">
    <property type="component" value="Unassembled WGS sequence"/>
</dbReference>